<dbReference type="AlphaFoldDB" id="A0AA38MAT3"/>
<keyword evidence="6" id="KW-1185">Reference proteome</keyword>
<organism evidence="5 6">
    <name type="scientific">Zophobas morio</name>
    <dbReference type="NCBI Taxonomy" id="2755281"/>
    <lineage>
        <taxon>Eukaryota</taxon>
        <taxon>Metazoa</taxon>
        <taxon>Ecdysozoa</taxon>
        <taxon>Arthropoda</taxon>
        <taxon>Hexapoda</taxon>
        <taxon>Insecta</taxon>
        <taxon>Pterygota</taxon>
        <taxon>Neoptera</taxon>
        <taxon>Endopterygota</taxon>
        <taxon>Coleoptera</taxon>
        <taxon>Polyphaga</taxon>
        <taxon>Cucujiformia</taxon>
        <taxon>Tenebrionidae</taxon>
        <taxon>Zophobas</taxon>
    </lineage>
</organism>
<keyword evidence="1" id="KW-0378">Hydrolase</keyword>
<dbReference type="Gene3D" id="3.10.10.10">
    <property type="entry name" value="HIV Type 1 Reverse Transcriptase, subunit A, domain 1"/>
    <property type="match status" value="1"/>
</dbReference>
<evidence type="ECO:0000313" key="5">
    <source>
        <dbReference type="EMBL" id="KAJ3650090.1"/>
    </source>
</evidence>
<dbReference type="GO" id="GO:0006508">
    <property type="term" value="P:proteolysis"/>
    <property type="evidence" value="ECO:0007669"/>
    <property type="project" value="InterPro"/>
</dbReference>
<dbReference type="CDD" id="cd05481">
    <property type="entry name" value="retropepsin_like_LTR_1"/>
    <property type="match status" value="1"/>
</dbReference>
<evidence type="ECO:0000259" key="3">
    <source>
        <dbReference type="PROSITE" id="PS50175"/>
    </source>
</evidence>
<dbReference type="Proteomes" id="UP001168821">
    <property type="component" value="Unassembled WGS sequence"/>
</dbReference>
<dbReference type="InterPro" id="IPR000477">
    <property type="entry name" value="RT_dom"/>
</dbReference>
<dbReference type="InterPro" id="IPR043128">
    <property type="entry name" value="Rev_trsase/Diguanyl_cyclase"/>
</dbReference>
<evidence type="ECO:0000256" key="2">
    <source>
        <dbReference type="SAM" id="MobiDB-lite"/>
    </source>
</evidence>
<evidence type="ECO:0000313" key="6">
    <source>
        <dbReference type="Proteomes" id="UP001168821"/>
    </source>
</evidence>
<reference evidence="5" key="1">
    <citation type="journal article" date="2023" name="G3 (Bethesda)">
        <title>Whole genome assemblies of Zophobas morio and Tenebrio molitor.</title>
        <authorList>
            <person name="Kaur S."/>
            <person name="Stinson S.A."/>
            <person name="diCenzo G.C."/>
        </authorList>
    </citation>
    <scope>NUCLEOTIDE SEQUENCE</scope>
    <source>
        <strain evidence="5">QUZm001</strain>
    </source>
</reference>
<dbReference type="InterPro" id="IPR001995">
    <property type="entry name" value="Peptidase_A2_cat"/>
</dbReference>
<dbReference type="CDD" id="cd01647">
    <property type="entry name" value="RT_LTR"/>
    <property type="match status" value="1"/>
</dbReference>
<comment type="caution">
    <text evidence="5">The sequence shown here is derived from an EMBL/GenBank/DDBJ whole genome shotgun (WGS) entry which is preliminary data.</text>
</comment>
<gene>
    <name evidence="5" type="ORF">Zmor_021798</name>
</gene>
<dbReference type="EMBL" id="JALNTZ010000006">
    <property type="protein sequence ID" value="KAJ3650090.1"/>
    <property type="molecule type" value="Genomic_DNA"/>
</dbReference>
<feature type="region of interest" description="Disordered" evidence="2">
    <location>
        <begin position="200"/>
        <end position="245"/>
    </location>
</feature>
<evidence type="ECO:0000256" key="1">
    <source>
        <dbReference type="ARBA" id="ARBA00022801"/>
    </source>
</evidence>
<dbReference type="InterPro" id="IPR050951">
    <property type="entry name" value="Retrovirus_Pol_polyprotein"/>
</dbReference>
<proteinExistence type="predicted"/>
<dbReference type="PROSITE" id="PS50175">
    <property type="entry name" value="ASP_PROT_RETROV"/>
    <property type="match status" value="1"/>
</dbReference>
<dbReference type="InterPro" id="IPR021109">
    <property type="entry name" value="Peptidase_aspartic_dom_sf"/>
</dbReference>
<dbReference type="SUPFAM" id="SSF56672">
    <property type="entry name" value="DNA/RNA polymerases"/>
    <property type="match status" value="1"/>
</dbReference>
<dbReference type="Gene3D" id="3.30.70.270">
    <property type="match status" value="2"/>
</dbReference>
<dbReference type="PANTHER" id="PTHR37984">
    <property type="entry name" value="PROTEIN CBG26694"/>
    <property type="match status" value="1"/>
</dbReference>
<dbReference type="InterPro" id="IPR043502">
    <property type="entry name" value="DNA/RNA_pol_sf"/>
</dbReference>
<dbReference type="Pfam" id="PF17919">
    <property type="entry name" value="RT_RNaseH_2"/>
    <property type="match status" value="1"/>
</dbReference>
<feature type="compositionally biased region" description="Basic and acidic residues" evidence="2">
    <location>
        <begin position="200"/>
        <end position="218"/>
    </location>
</feature>
<feature type="compositionally biased region" description="Polar residues" evidence="2">
    <location>
        <begin position="219"/>
        <end position="245"/>
    </location>
</feature>
<dbReference type="PROSITE" id="PS50878">
    <property type="entry name" value="RT_POL"/>
    <property type="match status" value="1"/>
</dbReference>
<protein>
    <submittedName>
        <fullName evidence="5">Uncharacterized protein</fullName>
    </submittedName>
</protein>
<dbReference type="FunFam" id="3.30.70.270:FF:000026">
    <property type="entry name" value="Transposon Ty3-G Gag-Pol polyprotein"/>
    <property type="match status" value="1"/>
</dbReference>
<dbReference type="InterPro" id="IPR041577">
    <property type="entry name" value="RT_RNaseH_2"/>
</dbReference>
<dbReference type="Gene3D" id="2.40.70.10">
    <property type="entry name" value="Acid Proteases"/>
    <property type="match status" value="1"/>
</dbReference>
<name>A0AA38MAT3_9CUCU</name>
<dbReference type="Pfam" id="PF00078">
    <property type="entry name" value="RVT_1"/>
    <property type="match status" value="1"/>
</dbReference>
<dbReference type="GO" id="GO:0004190">
    <property type="term" value="F:aspartic-type endopeptidase activity"/>
    <property type="evidence" value="ECO:0007669"/>
    <property type="project" value="InterPro"/>
</dbReference>
<accession>A0AA38MAT3</accession>
<feature type="domain" description="Reverse transcriptase" evidence="4">
    <location>
        <begin position="480"/>
        <end position="657"/>
    </location>
</feature>
<dbReference type="SUPFAM" id="SSF50630">
    <property type="entry name" value="Acid proteases"/>
    <property type="match status" value="1"/>
</dbReference>
<feature type="domain" description="Peptidase A2" evidence="3">
    <location>
        <begin position="329"/>
        <end position="407"/>
    </location>
</feature>
<evidence type="ECO:0000259" key="4">
    <source>
        <dbReference type="PROSITE" id="PS50878"/>
    </source>
</evidence>
<dbReference type="GO" id="GO:0071897">
    <property type="term" value="P:DNA biosynthetic process"/>
    <property type="evidence" value="ECO:0007669"/>
    <property type="project" value="UniProtKB-ARBA"/>
</dbReference>
<sequence length="814" mass="94449">MEKGAKVPAELKLSGDKAAEWKFFVQKLDIYMKAAKIDKESEEYKCAVMLNCIGDAALRIYNTFEFKNGEEGKFNCLLKKFEDIFVPTINETYERYLFFTREMKPGETVDEYVTQLRQLSENCQFGTLCESLIKDRLVLGIKENSVKDRLLRTKNLELVKAIEICKAAEITRRQLQVISEGTSRMSENETEDEIMRVRRTNQREAMQHVNPRKEEREAYSSSAGVRQRRAQNTGTNHHQQRQKISVTSKNNKFNCNKCGYFHSLRDCQAFGKKCRNCGQYNHFTRFCQNKSINNINKNDEELFIGLLQKNDNKKNDWNVDLKFSNKSVIKFRVDSGADVNVIPLYMYKKYFGNNEIKPNKTKLLGYSGKQISVLGYITVSVSFKNKEYNIELFISKTNSRPVLGKDSIEELDIARMVCSMDGFRNYFEEYSDVFKGIGCLPGQYSIKIDPLVKPRVHAARRFPQGIMVKLKSKLESLERQDIIVREFGPTEWVNSLVIVDKPDGDFRICIDPTDLNKAIKREHFTIPTYVDIISKLKDAKVFSVLDTNKGFWNIKLDSKSSKLCTFNTPFGRYRFKRLPFGLKCSSEVFQRKIMQCFENIQGVEIYVDDILVWGRSQEEHDKRLKLVLERARKFNVRFNPDRCKFSLSEVRYIGHKLTDKGIKPDESKIETVKNYLIPRNVKELQSFLGIVNYLHKFIPNVAELSTPLRELLKKDIIFHWGHEQQKVFDKLKNILTTEPLLKFYDPNKSLVLSVDASRDGLGAALLQEGAPIAYASRSLNICQRCYAQIEKEMLAIVYGAKKFHQYLYGRKVVI</sequence>
<dbReference type="PANTHER" id="PTHR37984:SF8">
    <property type="entry name" value="CCHC-TYPE DOMAIN-CONTAINING PROTEIN"/>
    <property type="match status" value="1"/>
</dbReference>